<evidence type="ECO:0000313" key="3">
    <source>
        <dbReference type="EMBL" id="PWR05474.1"/>
    </source>
</evidence>
<protein>
    <submittedName>
        <fullName evidence="3">Uncharacterized protein</fullName>
    </submittedName>
</protein>
<keyword evidence="2" id="KW-0812">Transmembrane</keyword>
<evidence type="ECO:0000256" key="2">
    <source>
        <dbReference type="SAM" id="Phobius"/>
    </source>
</evidence>
<accession>A0A317CTR2</accession>
<keyword evidence="2" id="KW-1133">Transmembrane helix</keyword>
<proteinExistence type="predicted"/>
<reference evidence="3 4" key="1">
    <citation type="submission" date="2018-05" db="EMBL/GenBank/DDBJ databases">
        <title>Micromonospora atacamensis sp. nov., a novel actinobacteria isolated from high altitude Atacama Desert soil.</title>
        <authorList>
            <person name="Carro L."/>
            <person name="Golinska P."/>
            <person name="Klenk H.-P."/>
            <person name="Goodfellow M."/>
        </authorList>
    </citation>
    <scope>NUCLEOTIDE SEQUENCE [LARGE SCALE GENOMIC DNA]</scope>
    <source>
        <strain evidence="3 4">5R2A7</strain>
    </source>
</reference>
<feature type="transmembrane region" description="Helical" evidence="2">
    <location>
        <begin position="116"/>
        <end position="135"/>
    </location>
</feature>
<dbReference type="EMBL" id="QGKR01000305">
    <property type="protein sequence ID" value="PWR05474.1"/>
    <property type="molecule type" value="Genomic_DNA"/>
</dbReference>
<dbReference type="Proteomes" id="UP000245410">
    <property type="component" value="Unassembled WGS sequence"/>
</dbReference>
<feature type="transmembrane region" description="Helical" evidence="2">
    <location>
        <begin position="172"/>
        <end position="191"/>
    </location>
</feature>
<feature type="transmembrane region" description="Helical" evidence="2">
    <location>
        <begin position="147"/>
        <end position="166"/>
    </location>
</feature>
<comment type="caution">
    <text evidence="3">The sequence shown here is derived from an EMBL/GenBank/DDBJ whole genome shotgun (WGS) entry which is preliminary data.</text>
</comment>
<keyword evidence="4" id="KW-1185">Reference proteome</keyword>
<feature type="transmembrane region" description="Helical" evidence="2">
    <location>
        <begin position="83"/>
        <end position="101"/>
    </location>
</feature>
<organism evidence="3 4">
    <name type="scientific">Micromonospora acroterricola</name>
    <dbReference type="NCBI Taxonomy" id="2202421"/>
    <lineage>
        <taxon>Bacteria</taxon>
        <taxon>Bacillati</taxon>
        <taxon>Actinomycetota</taxon>
        <taxon>Actinomycetes</taxon>
        <taxon>Micromonosporales</taxon>
        <taxon>Micromonosporaceae</taxon>
        <taxon>Micromonospora</taxon>
    </lineage>
</organism>
<feature type="compositionally biased region" description="Polar residues" evidence="1">
    <location>
        <begin position="19"/>
        <end position="34"/>
    </location>
</feature>
<name>A0A317CTR2_9ACTN</name>
<gene>
    <name evidence="3" type="ORF">DKT68_26840</name>
</gene>
<evidence type="ECO:0000256" key="1">
    <source>
        <dbReference type="SAM" id="MobiDB-lite"/>
    </source>
</evidence>
<evidence type="ECO:0000313" key="4">
    <source>
        <dbReference type="Proteomes" id="UP000245410"/>
    </source>
</evidence>
<keyword evidence="2" id="KW-0472">Membrane</keyword>
<sequence length="212" mass="22387">MDATSRSVLHRQIPAANDGESSPSTTDRPRTVTTPGFAARTAARSRPVHTATVRRPWRVTTILDQGVAVGHLRIRSRHQPFEVAALAMAPICGVLLLTLGVRPSSVQMSMPVPIQIGWEIGLIAVGAGGLLGILWPGRLSTGLGIELASVVVFGTISGMYTMALLVVSGRQAVAAASFITALAVGSLWRAVQIAIDLRRLARASQCTIHESV</sequence>
<feature type="region of interest" description="Disordered" evidence="1">
    <location>
        <begin position="1"/>
        <end position="36"/>
    </location>
</feature>
<dbReference type="AlphaFoldDB" id="A0A317CTR2"/>